<dbReference type="RefSeq" id="WP_068715440.1">
    <property type="nucleotide sequence ID" value="NZ_LWDV01000007.1"/>
</dbReference>
<dbReference type="AlphaFoldDB" id="A0A1C0AB50"/>
<reference evidence="1 2" key="2">
    <citation type="submission" date="2016-08" db="EMBL/GenBank/DDBJ databases">
        <title>Orenia metallireducens sp. nov. strain Z6, a Novel Metal-reducing Firmicute from the Deep Subsurface.</title>
        <authorList>
            <person name="Maxim B.I."/>
            <person name="Kenneth K."/>
            <person name="Flynn T.M."/>
            <person name="Oloughlin E.J."/>
            <person name="Locke R.A."/>
            <person name="Weber J.R."/>
            <person name="Egan S.M."/>
            <person name="Mackie R.I."/>
            <person name="Cann I.K."/>
        </authorList>
    </citation>
    <scope>NUCLEOTIDE SEQUENCE [LARGE SCALE GENOMIC DNA]</scope>
    <source>
        <strain evidence="1 2">Z6</strain>
    </source>
</reference>
<dbReference type="OrthoDB" id="2112190at2"/>
<gene>
    <name evidence="1" type="ORF">U472_03160</name>
</gene>
<keyword evidence="2" id="KW-1185">Reference proteome</keyword>
<reference evidence="2" key="1">
    <citation type="submission" date="2016-07" db="EMBL/GenBank/DDBJ databases">
        <authorList>
            <person name="Florea S."/>
            <person name="Webb J.S."/>
            <person name="Jaromczyk J."/>
            <person name="Schardl C.L."/>
        </authorList>
    </citation>
    <scope>NUCLEOTIDE SEQUENCE [LARGE SCALE GENOMIC DNA]</scope>
    <source>
        <strain evidence="2">Z6</strain>
    </source>
</reference>
<protein>
    <submittedName>
        <fullName evidence="1">Uncharacterized protein</fullName>
    </submittedName>
</protein>
<proteinExistence type="predicted"/>
<sequence length="68" mass="7986">MEESLYYCPICDKDTLHDLLGENNDNVSIQCTLCHTKTVAEPENFHNYEEVSMEWDSEIKSILDSWEE</sequence>
<name>A0A1C0AB50_9FIRM</name>
<dbReference type="Proteomes" id="UP000093514">
    <property type="component" value="Unassembled WGS sequence"/>
</dbReference>
<evidence type="ECO:0000313" key="1">
    <source>
        <dbReference type="EMBL" id="OCL27568.1"/>
    </source>
</evidence>
<organism evidence="1 2">
    <name type="scientific">Orenia metallireducens</name>
    <dbReference type="NCBI Taxonomy" id="1413210"/>
    <lineage>
        <taxon>Bacteria</taxon>
        <taxon>Bacillati</taxon>
        <taxon>Bacillota</taxon>
        <taxon>Clostridia</taxon>
        <taxon>Halanaerobiales</taxon>
        <taxon>Halobacteroidaceae</taxon>
        <taxon>Orenia</taxon>
    </lineage>
</organism>
<dbReference type="EMBL" id="LWDV01000007">
    <property type="protein sequence ID" value="OCL27568.1"/>
    <property type="molecule type" value="Genomic_DNA"/>
</dbReference>
<comment type="caution">
    <text evidence="1">The sequence shown here is derived from an EMBL/GenBank/DDBJ whole genome shotgun (WGS) entry which is preliminary data.</text>
</comment>
<evidence type="ECO:0000313" key="2">
    <source>
        <dbReference type="Proteomes" id="UP000093514"/>
    </source>
</evidence>
<accession>A0A1C0AB50</accession>